<comment type="caution">
    <text evidence="1">The sequence shown here is derived from an EMBL/GenBank/DDBJ whole genome shotgun (WGS) entry which is preliminary data.</text>
</comment>
<dbReference type="AlphaFoldDB" id="A0A0G1RZ09"/>
<evidence type="ECO:0000313" key="1">
    <source>
        <dbReference type="EMBL" id="KKU62321.1"/>
    </source>
</evidence>
<sequence>MSLAIRLLPETVRSVAFGAISPAYIGIGTAMTRPIRIIMIQNLMDAPLMFSLDGINDHFPLAANGYLLMDITANKTLAQGFFLAEGQRVYARQLNAAPTDESVYLTTFYGAEL</sequence>
<evidence type="ECO:0000313" key="2">
    <source>
        <dbReference type="Proteomes" id="UP000034364"/>
    </source>
</evidence>
<reference evidence="1 2" key="1">
    <citation type="journal article" date="2015" name="Nature">
        <title>rRNA introns, odd ribosomes, and small enigmatic genomes across a large radiation of phyla.</title>
        <authorList>
            <person name="Brown C.T."/>
            <person name="Hug L.A."/>
            <person name="Thomas B.C."/>
            <person name="Sharon I."/>
            <person name="Castelle C.J."/>
            <person name="Singh A."/>
            <person name="Wilkins M.J."/>
            <person name="Williams K.H."/>
            <person name="Banfield J.F."/>
        </authorList>
    </citation>
    <scope>NUCLEOTIDE SEQUENCE [LARGE SCALE GENOMIC DNA]</scope>
</reference>
<dbReference type="EMBL" id="LCNV01000051">
    <property type="protein sequence ID" value="KKU62321.1"/>
    <property type="molecule type" value="Genomic_DNA"/>
</dbReference>
<dbReference type="Proteomes" id="UP000034364">
    <property type="component" value="Unassembled WGS sequence"/>
</dbReference>
<gene>
    <name evidence="1" type="ORF">UX87_C0051G0003</name>
</gene>
<accession>A0A0G1RZ09</accession>
<name>A0A0G1RZ09_9BACT</name>
<organism evidence="1 2">
    <name type="scientific">Candidatus Amesbacteria bacterium GW2011_GWA1_47_16</name>
    <dbReference type="NCBI Taxonomy" id="1618353"/>
    <lineage>
        <taxon>Bacteria</taxon>
        <taxon>Candidatus Amesiibacteriota</taxon>
    </lineage>
</organism>
<proteinExistence type="predicted"/>
<protein>
    <submittedName>
        <fullName evidence="1">Uncharacterized protein</fullName>
    </submittedName>
</protein>